<evidence type="ECO:0000313" key="2">
    <source>
        <dbReference type="EMBL" id="EAW13561.1"/>
    </source>
</evidence>
<dbReference type="InterPro" id="IPR036047">
    <property type="entry name" value="F-box-like_dom_sf"/>
</dbReference>
<gene>
    <name evidence="2" type="ORF">ACLA_056090</name>
</gene>
<protein>
    <submittedName>
        <fullName evidence="2">F-box domain protein</fullName>
    </submittedName>
</protein>
<dbReference type="HOGENOM" id="CLU_057536_0_0_1"/>
<dbReference type="RefSeq" id="XP_001274987.1">
    <property type="nucleotide sequence ID" value="XM_001274986.1"/>
</dbReference>
<accession>A1C9N7</accession>
<dbReference type="GeneID" id="4707086"/>
<sequence length="492" mass="57805">MSGTHLEDLPAEVLLRVFQNLDNIDDAFHLGRSCRRLYQILDRPGHRFTIMRSIIIQSPYHRYDLQVSHMSQFHAECMKIYADQPRLPVSSRPEYTIIKKFKRLRSPTKQLLSSPEVVFEVVCRWQAMKVLFDVYCDMPNSLNFLHSGGHIGVRTMATLYDEPENQLLPLETLPNIQGLPAAEKKRAYQRLYRALMVHWTNLESAWLARICKSEIAAEHIMAFDEVYDMWSCNPDRALQEKFDIIEVVDFLRYWLVENVIFQDRPCLLDWFDSASQSHTPADLSSPLHLWLSHVNDDMEPRDYSAELSDLDFLEVCSELFVEDMAQHLRPPHVIELLSLLAWAPTTSWKIDRPRYVRQLGMMDTLYIWELRGEQEQPPRYTPELLEDDVQGDLENIGCEVQEEELADEIKRGCSLPGRFISLHSVKEECSGQWRQYREKDWVSEMRRQVLFRQESEGKLFERIICLEKLYLEGDTYPESPESGLEPEHDTYI</sequence>
<evidence type="ECO:0000259" key="1">
    <source>
        <dbReference type="PROSITE" id="PS50181"/>
    </source>
</evidence>
<organism evidence="2 3">
    <name type="scientific">Aspergillus clavatus (strain ATCC 1007 / CBS 513.65 / DSM 816 / NCTC 3887 / NRRL 1 / QM 1276 / 107)</name>
    <dbReference type="NCBI Taxonomy" id="344612"/>
    <lineage>
        <taxon>Eukaryota</taxon>
        <taxon>Fungi</taxon>
        <taxon>Dikarya</taxon>
        <taxon>Ascomycota</taxon>
        <taxon>Pezizomycotina</taxon>
        <taxon>Eurotiomycetes</taxon>
        <taxon>Eurotiomycetidae</taxon>
        <taxon>Eurotiales</taxon>
        <taxon>Aspergillaceae</taxon>
        <taxon>Aspergillus</taxon>
        <taxon>Aspergillus subgen. Fumigati</taxon>
    </lineage>
</organism>
<dbReference type="Proteomes" id="UP000006701">
    <property type="component" value="Unassembled WGS sequence"/>
</dbReference>
<dbReference type="PROSITE" id="PS50181">
    <property type="entry name" value="FBOX"/>
    <property type="match status" value="1"/>
</dbReference>
<dbReference type="SUPFAM" id="SSF81383">
    <property type="entry name" value="F-box domain"/>
    <property type="match status" value="1"/>
</dbReference>
<evidence type="ECO:0000313" key="3">
    <source>
        <dbReference type="Proteomes" id="UP000006701"/>
    </source>
</evidence>
<reference evidence="2 3" key="1">
    <citation type="journal article" date="2008" name="PLoS Genet.">
        <title>Genomic islands in the pathogenic filamentous fungus Aspergillus fumigatus.</title>
        <authorList>
            <person name="Fedorova N.D."/>
            <person name="Khaldi N."/>
            <person name="Joardar V.S."/>
            <person name="Maiti R."/>
            <person name="Amedeo P."/>
            <person name="Anderson M.J."/>
            <person name="Crabtree J."/>
            <person name="Silva J.C."/>
            <person name="Badger J.H."/>
            <person name="Albarraq A."/>
            <person name="Angiuoli S."/>
            <person name="Bussey H."/>
            <person name="Bowyer P."/>
            <person name="Cotty P.J."/>
            <person name="Dyer P.S."/>
            <person name="Egan A."/>
            <person name="Galens K."/>
            <person name="Fraser-Liggett C.M."/>
            <person name="Haas B.J."/>
            <person name="Inman J.M."/>
            <person name="Kent R."/>
            <person name="Lemieux S."/>
            <person name="Malavazi I."/>
            <person name="Orvis J."/>
            <person name="Roemer T."/>
            <person name="Ronning C.M."/>
            <person name="Sundaram J.P."/>
            <person name="Sutton G."/>
            <person name="Turner G."/>
            <person name="Venter J.C."/>
            <person name="White O.R."/>
            <person name="Whitty B.R."/>
            <person name="Youngman P."/>
            <person name="Wolfe K.H."/>
            <person name="Goldman G.H."/>
            <person name="Wortman J.R."/>
            <person name="Jiang B."/>
            <person name="Denning D.W."/>
            <person name="Nierman W.C."/>
        </authorList>
    </citation>
    <scope>NUCLEOTIDE SEQUENCE [LARGE SCALE GENOMIC DNA]</scope>
    <source>
        <strain evidence="3">ATCC 1007 / CBS 513.65 / DSM 816 / NCTC 3887 / NRRL 1</strain>
    </source>
</reference>
<dbReference type="VEuPathDB" id="FungiDB:ACLA_056090"/>
<proteinExistence type="predicted"/>
<dbReference type="eggNOG" id="ENOG502SYA6">
    <property type="taxonomic scope" value="Eukaryota"/>
</dbReference>
<dbReference type="EMBL" id="DS027048">
    <property type="protein sequence ID" value="EAW13561.1"/>
    <property type="molecule type" value="Genomic_DNA"/>
</dbReference>
<name>A1C9N7_ASPCL</name>
<dbReference type="OMA" id="RPPHVIE"/>
<dbReference type="InterPro" id="IPR001810">
    <property type="entry name" value="F-box_dom"/>
</dbReference>
<feature type="domain" description="F-box" evidence="1">
    <location>
        <begin position="3"/>
        <end position="51"/>
    </location>
</feature>
<dbReference type="OrthoDB" id="5384804at2759"/>
<dbReference type="CDD" id="cd09917">
    <property type="entry name" value="F-box_SF"/>
    <property type="match status" value="1"/>
</dbReference>
<dbReference type="Pfam" id="PF12937">
    <property type="entry name" value="F-box-like"/>
    <property type="match status" value="1"/>
</dbReference>
<dbReference type="AlphaFoldDB" id="A1C9N7"/>
<keyword evidence="3" id="KW-1185">Reference proteome</keyword>
<dbReference type="KEGG" id="act:ACLA_056090"/>